<dbReference type="VEuPathDB" id="FungiDB:MGYG_05109"/>
<dbReference type="SUPFAM" id="SSF52540">
    <property type="entry name" value="P-loop containing nucleoside triphosphate hydrolases"/>
    <property type="match status" value="1"/>
</dbReference>
<gene>
    <name evidence="2" type="ORF">MGYG_05109</name>
</gene>
<feature type="compositionally biased region" description="Polar residues" evidence="1">
    <location>
        <begin position="32"/>
        <end position="44"/>
    </location>
</feature>
<protein>
    <recommendedName>
        <fullName evidence="4">Zona occludens toxin N-terminal domain-containing protein</fullName>
    </recommendedName>
</protein>
<dbReference type="Proteomes" id="UP000002669">
    <property type="component" value="Unassembled WGS sequence"/>
</dbReference>
<feature type="region of interest" description="Disordered" evidence="1">
    <location>
        <begin position="147"/>
        <end position="179"/>
    </location>
</feature>
<dbReference type="eggNOG" id="ENOG502QQSW">
    <property type="taxonomic scope" value="Eukaryota"/>
</dbReference>
<reference evidence="3" key="1">
    <citation type="journal article" date="2012" name="MBio">
        <title>Comparative genome analysis of Trichophyton rubrum and related dermatophytes reveals candidate genes involved in infection.</title>
        <authorList>
            <person name="Martinez D.A."/>
            <person name="Oliver B.G."/>
            <person name="Graeser Y."/>
            <person name="Goldberg J.M."/>
            <person name="Li W."/>
            <person name="Martinez-Rossi N.M."/>
            <person name="Monod M."/>
            <person name="Shelest E."/>
            <person name="Barton R.C."/>
            <person name="Birch E."/>
            <person name="Brakhage A.A."/>
            <person name="Chen Z."/>
            <person name="Gurr S.J."/>
            <person name="Heiman D."/>
            <person name="Heitman J."/>
            <person name="Kosti I."/>
            <person name="Rossi A."/>
            <person name="Saif S."/>
            <person name="Samalova M."/>
            <person name="Saunders C.W."/>
            <person name="Shea T."/>
            <person name="Summerbell R.C."/>
            <person name="Xu J."/>
            <person name="Young S."/>
            <person name="Zeng Q."/>
            <person name="Birren B.W."/>
            <person name="Cuomo C.A."/>
            <person name="White T.C."/>
        </authorList>
    </citation>
    <scope>NUCLEOTIDE SEQUENCE [LARGE SCALE GENOMIC DNA]</scope>
    <source>
        <strain evidence="3">ATCC MYA-4604 / CBS 118893</strain>
    </source>
</reference>
<accession>E4UYE4</accession>
<dbReference type="InterPro" id="IPR008571">
    <property type="entry name" value="HerA-like"/>
</dbReference>
<dbReference type="Gene3D" id="3.40.50.300">
    <property type="entry name" value="P-loop containing nucleotide triphosphate hydrolases"/>
    <property type="match status" value="1"/>
</dbReference>
<dbReference type="RefSeq" id="XP_003172518.1">
    <property type="nucleotide sequence ID" value="XM_003172470.1"/>
</dbReference>
<proteinExistence type="predicted"/>
<dbReference type="PANTHER" id="PTHR42957:SF1">
    <property type="entry name" value="HELICASE MJ1565-RELATED"/>
    <property type="match status" value="1"/>
</dbReference>
<feature type="compositionally biased region" description="Basic and acidic residues" evidence="1">
    <location>
        <begin position="153"/>
        <end position="175"/>
    </location>
</feature>
<organism evidence="3">
    <name type="scientific">Arthroderma gypseum (strain ATCC MYA-4604 / CBS 118893)</name>
    <name type="common">Microsporum gypseum</name>
    <dbReference type="NCBI Taxonomy" id="535722"/>
    <lineage>
        <taxon>Eukaryota</taxon>
        <taxon>Fungi</taxon>
        <taxon>Dikarya</taxon>
        <taxon>Ascomycota</taxon>
        <taxon>Pezizomycotina</taxon>
        <taxon>Eurotiomycetes</taxon>
        <taxon>Eurotiomycetidae</taxon>
        <taxon>Onygenales</taxon>
        <taxon>Arthrodermataceae</taxon>
        <taxon>Nannizzia</taxon>
    </lineage>
</organism>
<dbReference type="HOGENOM" id="CLU_015256_3_0_1"/>
<evidence type="ECO:0000256" key="1">
    <source>
        <dbReference type="SAM" id="MobiDB-lite"/>
    </source>
</evidence>
<evidence type="ECO:0000313" key="3">
    <source>
        <dbReference type="Proteomes" id="UP000002669"/>
    </source>
</evidence>
<keyword evidence="3" id="KW-1185">Reference proteome</keyword>
<feature type="compositionally biased region" description="Low complexity" evidence="1">
    <location>
        <begin position="11"/>
        <end position="22"/>
    </location>
</feature>
<dbReference type="EMBL" id="DS989825">
    <property type="protein sequence ID" value="EFR02107.1"/>
    <property type="molecule type" value="Genomic_DNA"/>
</dbReference>
<dbReference type="AlphaFoldDB" id="E4UYE4"/>
<dbReference type="InterPro" id="IPR027417">
    <property type="entry name" value="P-loop_NTPase"/>
</dbReference>
<dbReference type="InParanoid" id="E4UYE4"/>
<feature type="compositionally biased region" description="Polar residues" evidence="1">
    <location>
        <begin position="65"/>
        <end position="86"/>
    </location>
</feature>
<dbReference type="STRING" id="535722.E4UYE4"/>
<evidence type="ECO:0008006" key="4">
    <source>
        <dbReference type="Google" id="ProtNLM"/>
    </source>
</evidence>
<name>E4UYE4_ARTGP</name>
<dbReference type="GeneID" id="10027790"/>
<dbReference type="PANTHER" id="PTHR42957">
    <property type="entry name" value="HELICASE MJ1565-RELATED"/>
    <property type="match status" value="1"/>
</dbReference>
<dbReference type="OMA" id="HYNEYSS"/>
<evidence type="ECO:0000313" key="2">
    <source>
        <dbReference type="EMBL" id="EFR02107.1"/>
    </source>
</evidence>
<sequence>MAKKKSKEAATQPQTNTTTQSQGKAVAKSQETKGNASSPPSQAKVTAPAQKKTTAQPQEKAVAKSQATKGNTSSSPSQAKVATQTAKPFHRKEVNKQIRNDVYTMYEKNRSVDKIKIASSYIFLYPEKESYIRNVLDGYATIVKKKNPTPKPSTKEPKTQNMVPKKETPKVEQHKQALPKNTQCSTLLKKPDQTAECSTTKSKFTEYLSHKGPHSEPAIHQLEVPSLENQMQFLNLDHNESMNGHTAPRLQEVTLLSPITEGHGHKMPPQFALLGHQPSKMSAGFDPRVMLNTNIPFSAFICGVQGSGKSHTTSCIIENCTFSLPSLGVLKNPLSTLVLQFNEYSSNISSQPSEAAFLSSVMPEYRQHLPQVPVTVLVSPSNFYELKKLYSQIPGVQVLPFRLQPRHLSVSTMLSLMSIGKGDSMPLYMAQVTTMLRQMAEENKGPFDYLAFRRRLKSLDLQRTQTPFLEQRLDLLDSFLDLKGEVRESYFVNNRITILDLSCPFVDKSTACILFRIATRLFLDSHTSRGKMIVADEAHKYMTDDTPATMELTEEFLNIVRQQRHHGVRLVISTQEPTISPRLIDLCSMTIIHRFSSPEWYQSIRNHITIGYMKDNSAPEDAEDGLYQISNLRTGEALVFAPSAYILDENQSMRDTKHRAFKLAVRKRVTWDGGQSILSVK</sequence>
<dbReference type="OrthoDB" id="2316594at2759"/>
<feature type="region of interest" description="Disordered" evidence="1">
    <location>
        <begin position="1"/>
        <end position="94"/>
    </location>
</feature>